<protein>
    <submittedName>
        <fullName evidence="2">Uncharacterized protein</fullName>
    </submittedName>
</protein>
<feature type="compositionally biased region" description="Basic residues" evidence="1">
    <location>
        <begin position="1"/>
        <end position="24"/>
    </location>
</feature>
<proteinExistence type="predicted"/>
<evidence type="ECO:0000313" key="2">
    <source>
        <dbReference type="EMBL" id="KAJ8368770.1"/>
    </source>
</evidence>
<evidence type="ECO:0000256" key="1">
    <source>
        <dbReference type="SAM" id="MobiDB-lite"/>
    </source>
</evidence>
<comment type="caution">
    <text evidence="2">The sequence shown here is derived from an EMBL/GenBank/DDBJ whole genome shotgun (WGS) entry which is preliminary data.</text>
</comment>
<accession>A0A9Q1FWZ2</accession>
<feature type="region of interest" description="Disordered" evidence="1">
    <location>
        <begin position="1"/>
        <end position="125"/>
    </location>
</feature>
<reference evidence="2" key="1">
    <citation type="journal article" date="2023" name="Science">
        <title>Genome structures resolve the early diversification of teleost fishes.</title>
        <authorList>
            <person name="Parey E."/>
            <person name="Louis A."/>
            <person name="Montfort J."/>
            <person name="Bouchez O."/>
            <person name="Roques C."/>
            <person name="Iampietro C."/>
            <person name="Lluch J."/>
            <person name="Castinel A."/>
            <person name="Donnadieu C."/>
            <person name="Desvignes T."/>
            <person name="Floi Bucao C."/>
            <person name="Jouanno E."/>
            <person name="Wen M."/>
            <person name="Mejri S."/>
            <person name="Dirks R."/>
            <person name="Jansen H."/>
            <person name="Henkel C."/>
            <person name="Chen W.J."/>
            <person name="Zahm M."/>
            <person name="Cabau C."/>
            <person name="Klopp C."/>
            <person name="Thompson A.W."/>
            <person name="Robinson-Rechavi M."/>
            <person name="Braasch I."/>
            <person name="Lecointre G."/>
            <person name="Bobe J."/>
            <person name="Postlethwait J.H."/>
            <person name="Berthelot C."/>
            <person name="Roest Crollius H."/>
            <person name="Guiguen Y."/>
        </authorList>
    </citation>
    <scope>NUCLEOTIDE SEQUENCE</scope>
    <source>
        <strain evidence="2">WJC10195</strain>
    </source>
</reference>
<sequence>MASRKTVHPFRKRTGLRSQAKKTSRIKEEDKAWEMATTSEEEEVQRGFEAQRARPKGLWTSLEPSQLEGREPAITEASSAGEERLRLELPTPPRPHITRVRQAPRPSPVRAADQTKNSNASPFLQKELKVPVYQQGADIENYLLRFERMGRSWQWSEEEWAC</sequence>
<name>A0A9Q1FWZ2_SYNKA</name>
<gene>
    <name evidence="2" type="ORF">SKAU_G00087980</name>
</gene>
<evidence type="ECO:0000313" key="3">
    <source>
        <dbReference type="Proteomes" id="UP001152622"/>
    </source>
</evidence>
<dbReference type="EMBL" id="JAINUF010000003">
    <property type="protein sequence ID" value="KAJ8368770.1"/>
    <property type="molecule type" value="Genomic_DNA"/>
</dbReference>
<keyword evidence="3" id="KW-1185">Reference proteome</keyword>
<dbReference type="Proteomes" id="UP001152622">
    <property type="component" value="Chromosome 3"/>
</dbReference>
<organism evidence="2 3">
    <name type="scientific">Synaphobranchus kaupii</name>
    <name type="common">Kaup's arrowtooth eel</name>
    <dbReference type="NCBI Taxonomy" id="118154"/>
    <lineage>
        <taxon>Eukaryota</taxon>
        <taxon>Metazoa</taxon>
        <taxon>Chordata</taxon>
        <taxon>Craniata</taxon>
        <taxon>Vertebrata</taxon>
        <taxon>Euteleostomi</taxon>
        <taxon>Actinopterygii</taxon>
        <taxon>Neopterygii</taxon>
        <taxon>Teleostei</taxon>
        <taxon>Anguilliformes</taxon>
        <taxon>Synaphobranchidae</taxon>
        <taxon>Synaphobranchus</taxon>
    </lineage>
</organism>
<dbReference type="AlphaFoldDB" id="A0A9Q1FWZ2"/>